<evidence type="ECO:0000259" key="2">
    <source>
        <dbReference type="Pfam" id="PF01761"/>
    </source>
</evidence>
<sequence>MSDLKASVTETKRGFHVEGYEKISYDFSFVDGVFDITNPGLAECYKPWGRVLAVTDKNVFGMYGQKMERYFEHYGLSLKVHKTSIGEKAKTIDTFLSICDSMTDFGIIRKEPVLVIGGGLVTDVAGFACAAYRRNTNFIRVPTTVIGLIDASVSIKVAVNYGDYKNRLGAYHAPMHTFLDFTFLRTLPIAQVRNGFAELIKISSCSHLEVFNLLDKYCEQLIESKFGRADDSSNELRHAADTINREGIYEMLRLETPNLHELGLDRVIAYGHTCCTFLNNVSAEELKAALRKHKGLMNEYPRCGEGIEAYVDASDTGYTDNDNGKLGVEAAAKEVGMLSTSQTSNGNNSGNNVSEYVNKGLAQSTVRSVDNGVVDGVR</sequence>
<feature type="domain" description="3-dehydroquinate synthase N-terminal" evidence="2">
    <location>
        <begin position="85"/>
        <end position="193"/>
    </location>
</feature>
<organism evidence="3 4">
    <name type="scientific">Phaeoacremonium minimum (strain UCR-PA7)</name>
    <name type="common">Esca disease fungus</name>
    <name type="synonym">Togninia minima</name>
    <dbReference type="NCBI Taxonomy" id="1286976"/>
    <lineage>
        <taxon>Eukaryota</taxon>
        <taxon>Fungi</taxon>
        <taxon>Dikarya</taxon>
        <taxon>Ascomycota</taxon>
        <taxon>Pezizomycotina</taxon>
        <taxon>Sordariomycetes</taxon>
        <taxon>Sordariomycetidae</taxon>
        <taxon>Togniniales</taxon>
        <taxon>Togniniaceae</taxon>
        <taxon>Phaeoacremonium</taxon>
    </lineage>
</organism>
<dbReference type="Gene3D" id="3.40.50.1970">
    <property type="match status" value="1"/>
</dbReference>
<dbReference type="AlphaFoldDB" id="R8BPM4"/>
<proteinExistence type="predicted"/>
<dbReference type="OrthoDB" id="197068at2759"/>
<dbReference type="InterPro" id="IPR030960">
    <property type="entry name" value="DHQS/DOIS_N"/>
</dbReference>
<dbReference type="InterPro" id="IPR050071">
    <property type="entry name" value="Dehydroquinate_synthase"/>
</dbReference>
<keyword evidence="1" id="KW-0520">NAD</keyword>
<dbReference type="KEGG" id="tmn:UCRPA7_3232"/>
<keyword evidence="4" id="KW-1185">Reference proteome</keyword>
<dbReference type="Pfam" id="PF01761">
    <property type="entry name" value="DHQ_synthase"/>
    <property type="match status" value="1"/>
</dbReference>
<dbReference type="EMBL" id="KB933036">
    <property type="protein sequence ID" value="EOO01292.1"/>
    <property type="molecule type" value="Genomic_DNA"/>
</dbReference>
<dbReference type="Gene3D" id="1.20.1090.10">
    <property type="entry name" value="Dehydroquinate synthase-like - alpha domain"/>
    <property type="match status" value="1"/>
</dbReference>
<dbReference type="GO" id="GO:0003856">
    <property type="term" value="F:3-dehydroquinate synthase activity"/>
    <property type="evidence" value="ECO:0007669"/>
    <property type="project" value="TreeGrafter"/>
</dbReference>
<dbReference type="RefSeq" id="XP_007914017.1">
    <property type="nucleotide sequence ID" value="XM_007915826.1"/>
</dbReference>
<evidence type="ECO:0000256" key="1">
    <source>
        <dbReference type="ARBA" id="ARBA00023027"/>
    </source>
</evidence>
<evidence type="ECO:0000313" key="4">
    <source>
        <dbReference type="Proteomes" id="UP000014074"/>
    </source>
</evidence>
<evidence type="ECO:0000313" key="3">
    <source>
        <dbReference type="EMBL" id="EOO01292.1"/>
    </source>
</evidence>
<protein>
    <submittedName>
        <fullName evidence="3">Putative 2-epi-5-epi-valiolone synthase protein</fullName>
    </submittedName>
</protein>
<accession>R8BPM4</accession>
<name>R8BPM4_PHAM7</name>
<dbReference type="PANTHER" id="PTHR43622">
    <property type="entry name" value="3-DEHYDROQUINATE SYNTHASE"/>
    <property type="match status" value="1"/>
</dbReference>
<gene>
    <name evidence="3" type="ORF">UCRPA7_3232</name>
</gene>
<dbReference type="PANTHER" id="PTHR43622:SF3">
    <property type="entry name" value="2-EPI-5-EPI-VALIOLONE SYNTHASE"/>
    <property type="match status" value="1"/>
</dbReference>
<dbReference type="GeneID" id="19323560"/>
<dbReference type="SUPFAM" id="SSF56796">
    <property type="entry name" value="Dehydroquinate synthase-like"/>
    <property type="match status" value="1"/>
</dbReference>
<dbReference type="Proteomes" id="UP000014074">
    <property type="component" value="Unassembled WGS sequence"/>
</dbReference>
<reference evidence="4" key="1">
    <citation type="journal article" date="2013" name="Genome Announc.">
        <title>Draft genome sequence of the ascomycete Phaeoacremonium aleophilum strain UCR-PA7, a causal agent of the esca disease complex in grapevines.</title>
        <authorList>
            <person name="Blanco-Ulate B."/>
            <person name="Rolshausen P."/>
            <person name="Cantu D."/>
        </authorList>
    </citation>
    <scope>NUCLEOTIDE SEQUENCE [LARGE SCALE GENOMIC DNA]</scope>
    <source>
        <strain evidence="4">UCR-PA7</strain>
    </source>
</reference>
<dbReference type="FunFam" id="3.40.50.1970:FF:000018">
    <property type="entry name" value="Related to 2-epi-5-epi-valiolone synthase"/>
    <property type="match status" value="1"/>
</dbReference>
<dbReference type="HOGENOM" id="CLU_001201_0_4_1"/>
<dbReference type="eggNOG" id="KOG0692">
    <property type="taxonomic scope" value="Eukaryota"/>
</dbReference>